<dbReference type="AlphaFoldDB" id="A0AAJ0HBP6"/>
<dbReference type="InterPro" id="IPR037653">
    <property type="entry name" value="Cbp6"/>
</dbReference>
<keyword evidence="2" id="KW-1185">Reference proteome</keyword>
<proteinExistence type="predicted"/>
<gene>
    <name evidence="1" type="ORF">B0T25DRAFT_571505</name>
</gene>
<dbReference type="PANTHER" id="PTHR28250">
    <property type="entry name" value="CYTOCHROME B PRE-MRNA-PROCESSING PROTEIN 6"/>
    <property type="match status" value="1"/>
</dbReference>
<protein>
    <submittedName>
        <fullName evidence="1">Uncharacterized protein</fullName>
    </submittedName>
</protein>
<dbReference type="GO" id="GO:0043022">
    <property type="term" value="F:ribosome binding"/>
    <property type="evidence" value="ECO:0007669"/>
    <property type="project" value="InterPro"/>
</dbReference>
<organism evidence="1 2">
    <name type="scientific">Lasiosphaeria hispida</name>
    <dbReference type="NCBI Taxonomy" id="260671"/>
    <lineage>
        <taxon>Eukaryota</taxon>
        <taxon>Fungi</taxon>
        <taxon>Dikarya</taxon>
        <taxon>Ascomycota</taxon>
        <taxon>Pezizomycotina</taxon>
        <taxon>Sordariomycetes</taxon>
        <taxon>Sordariomycetidae</taxon>
        <taxon>Sordariales</taxon>
        <taxon>Lasiosphaeriaceae</taxon>
        <taxon>Lasiosphaeria</taxon>
    </lineage>
</organism>
<dbReference type="Pfam" id="PF20180">
    <property type="entry name" value="UQCC2_CBP6"/>
    <property type="match status" value="1"/>
</dbReference>
<reference evidence="1" key="1">
    <citation type="journal article" date="2023" name="Mol. Phylogenet. Evol.">
        <title>Genome-scale phylogeny and comparative genomics of the fungal order Sordariales.</title>
        <authorList>
            <person name="Hensen N."/>
            <person name="Bonometti L."/>
            <person name="Westerberg I."/>
            <person name="Brannstrom I.O."/>
            <person name="Guillou S."/>
            <person name="Cros-Aarteil S."/>
            <person name="Calhoun S."/>
            <person name="Haridas S."/>
            <person name="Kuo A."/>
            <person name="Mondo S."/>
            <person name="Pangilinan J."/>
            <person name="Riley R."/>
            <person name="LaButti K."/>
            <person name="Andreopoulos B."/>
            <person name="Lipzen A."/>
            <person name="Chen C."/>
            <person name="Yan M."/>
            <person name="Daum C."/>
            <person name="Ng V."/>
            <person name="Clum A."/>
            <person name="Steindorff A."/>
            <person name="Ohm R.A."/>
            <person name="Martin F."/>
            <person name="Silar P."/>
            <person name="Natvig D.O."/>
            <person name="Lalanne C."/>
            <person name="Gautier V."/>
            <person name="Ament-Velasquez S.L."/>
            <person name="Kruys A."/>
            <person name="Hutchinson M.I."/>
            <person name="Powell A.J."/>
            <person name="Barry K."/>
            <person name="Miller A.N."/>
            <person name="Grigoriev I.V."/>
            <person name="Debuchy R."/>
            <person name="Gladieux P."/>
            <person name="Hiltunen Thoren M."/>
            <person name="Johannesson H."/>
        </authorList>
    </citation>
    <scope>NUCLEOTIDE SEQUENCE</scope>
    <source>
        <strain evidence="1">CBS 955.72</strain>
    </source>
</reference>
<reference evidence="1" key="2">
    <citation type="submission" date="2023-06" db="EMBL/GenBank/DDBJ databases">
        <authorList>
            <consortium name="Lawrence Berkeley National Laboratory"/>
            <person name="Haridas S."/>
            <person name="Hensen N."/>
            <person name="Bonometti L."/>
            <person name="Westerberg I."/>
            <person name="Brannstrom I.O."/>
            <person name="Guillou S."/>
            <person name="Cros-Aarteil S."/>
            <person name="Calhoun S."/>
            <person name="Kuo A."/>
            <person name="Mondo S."/>
            <person name="Pangilinan J."/>
            <person name="Riley R."/>
            <person name="Labutti K."/>
            <person name="Andreopoulos B."/>
            <person name="Lipzen A."/>
            <person name="Chen C."/>
            <person name="Yanf M."/>
            <person name="Daum C."/>
            <person name="Ng V."/>
            <person name="Clum A."/>
            <person name="Steindorff A."/>
            <person name="Ohm R."/>
            <person name="Martin F."/>
            <person name="Silar P."/>
            <person name="Natvig D."/>
            <person name="Lalanne C."/>
            <person name="Gautier V."/>
            <person name="Ament-Velasquez S.L."/>
            <person name="Kruys A."/>
            <person name="Hutchinson M.I."/>
            <person name="Powell A.J."/>
            <person name="Barry K."/>
            <person name="Miller A.N."/>
            <person name="Grigoriev I.V."/>
            <person name="Debuchy R."/>
            <person name="Gladieux P."/>
            <person name="Thoren M.H."/>
            <person name="Johannesson H."/>
        </authorList>
    </citation>
    <scope>NUCLEOTIDE SEQUENCE</scope>
    <source>
        <strain evidence="1">CBS 955.72</strain>
    </source>
</reference>
<name>A0AAJ0HBP6_9PEZI</name>
<dbReference type="EMBL" id="JAUIQD010000006">
    <property type="protein sequence ID" value="KAK3346365.1"/>
    <property type="molecule type" value="Genomic_DNA"/>
</dbReference>
<accession>A0AAJ0HBP6</accession>
<sequence length="125" mass="14441">MSGTSKKALELFGRALQRWPKDTLRPDCQLQDVLAKRMATREILPPSLFARSAGAKAEAEMRQVNALYALLGNRYSLKYKLSDRVMKPKSNPTYYTDLLVEIEEAPNRTWFNRIAKRFGGMFRLR</sequence>
<dbReference type="Proteomes" id="UP001275084">
    <property type="component" value="Unassembled WGS sequence"/>
</dbReference>
<dbReference type="GO" id="GO:0034551">
    <property type="term" value="P:mitochondrial respiratory chain complex III assembly"/>
    <property type="evidence" value="ECO:0007669"/>
    <property type="project" value="TreeGrafter"/>
</dbReference>
<evidence type="ECO:0000313" key="2">
    <source>
        <dbReference type="Proteomes" id="UP001275084"/>
    </source>
</evidence>
<evidence type="ECO:0000313" key="1">
    <source>
        <dbReference type="EMBL" id="KAK3346365.1"/>
    </source>
</evidence>
<dbReference type="GO" id="GO:0061671">
    <property type="term" value="C:Cbp3p-Cbp6 complex"/>
    <property type="evidence" value="ECO:0007669"/>
    <property type="project" value="InterPro"/>
</dbReference>
<comment type="caution">
    <text evidence="1">The sequence shown here is derived from an EMBL/GenBank/DDBJ whole genome shotgun (WGS) entry which is preliminary data.</text>
</comment>
<dbReference type="PANTHER" id="PTHR28250:SF1">
    <property type="entry name" value="CYTOCHROME B PRE-MRNA-PROCESSING PROTEIN 6"/>
    <property type="match status" value="1"/>
</dbReference>